<dbReference type="Proteomes" id="UP000078541">
    <property type="component" value="Unassembled WGS sequence"/>
</dbReference>
<gene>
    <name evidence="1" type="ORF">ALC56_12428</name>
</gene>
<reference evidence="1 2" key="1">
    <citation type="submission" date="2016-03" db="EMBL/GenBank/DDBJ databases">
        <title>Trachymyrmex septentrionalis WGS genome.</title>
        <authorList>
            <person name="Nygaard S."/>
            <person name="Hu H."/>
            <person name="Boomsma J."/>
            <person name="Zhang G."/>
        </authorList>
    </citation>
    <scope>NUCLEOTIDE SEQUENCE [LARGE SCALE GENOMIC DNA]</scope>
    <source>
        <strain evidence="1">Tsep2-gDNA-1</strain>
        <tissue evidence="1">Whole body</tissue>
    </source>
</reference>
<organism evidence="1 2">
    <name type="scientific">Trachymyrmex septentrionalis</name>
    <dbReference type="NCBI Taxonomy" id="34720"/>
    <lineage>
        <taxon>Eukaryota</taxon>
        <taxon>Metazoa</taxon>
        <taxon>Ecdysozoa</taxon>
        <taxon>Arthropoda</taxon>
        <taxon>Hexapoda</taxon>
        <taxon>Insecta</taxon>
        <taxon>Pterygota</taxon>
        <taxon>Neoptera</taxon>
        <taxon>Endopterygota</taxon>
        <taxon>Hymenoptera</taxon>
        <taxon>Apocrita</taxon>
        <taxon>Aculeata</taxon>
        <taxon>Formicoidea</taxon>
        <taxon>Formicidae</taxon>
        <taxon>Myrmicinae</taxon>
        <taxon>Trachymyrmex</taxon>
    </lineage>
</organism>
<accession>A0A195EZH4</accession>
<evidence type="ECO:0000313" key="2">
    <source>
        <dbReference type="Proteomes" id="UP000078541"/>
    </source>
</evidence>
<dbReference type="AlphaFoldDB" id="A0A195EZH4"/>
<dbReference type="EMBL" id="KQ981906">
    <property type="protein sequence ID" value="KYN33279.1"/>
    <property type="molecule type" value="Genomic_DNA"/>
</dbReference>
<proteinExistence type="predicted"/>
<evidence type="ECO:0000313" key="1">
    <source>
        <dbReference type="EMBL" id="KYN33279.1"/>
    </source>
</evidence>
<name>A0A195EZH4_9HYME</name>
<sequence length="143" mass="16134">MIAVYGAVALATDSPACLFIPLLNFKDGSGTSLVLQRANHILILPSNFMRQSTHVTVLKIKIISFGIYTIRYTMRFDLRVEYMISFGCYHVHDVKNIKFLNTNLLAEARHPGILPERSHTMRETHESLPEDNYAAHCAQSNAV</sequence>
<protein>
    <submittedName>
        <fullName evidence="1">Uncharacterized protein</fullName>
    </submittedName>
</protein>
<keyword evidence="2" id="KW-1185">Reference proteome</keyword>